<keyword evidence="3" id="KW-1185">Reference proteome</keyword>
<gene>
    <name evidence="2" type="ORF">EVOR1521_LOCUS10020</name>
</gene>
<protein>
    <submittedName>
        <fullName evidence="2">Uncharacterized protein</fullName>
    </submittedName>
</protein>
<name>A0AA36MXV1_9DINO</name>
<organism evidence="2 3">
    <name type="scientific">Effrenium voratum</name>
    <dbReference type="NCBI Taxonomy" id="2562239"/>
    <lineage>
        <taxon>Eukaryota</taxon>
        <taxon>Sar</taxon>
        <taxon>Alveolata</taxon>
        <taxon>Dinophyceae</taxon>
        <taxon>Suessiales</taxon>
        <taxon>Symbiodiniaceae</taxon>
        <taxon>Effrenium</taxon>
    </lineage>
</organism>
<sequence length="138" mass="15313">MEKQADHGGWLPPFSVKISLTFDGSPVQEVLNTHFSLLVAQEEIQSTVLEQLGHLMSASLPFVGRGMQEAAELHQKLQDIHTLSRTGTADLRPTPKALRLVLRARSSWLKRASQAKSRVESETPRSPAFHRLGSAELH</sequence>
<evidence type="ECO:0000313" key="3">
    <source>
        <dbReference type="Proteomes" id="UP001178507"/>
    </source>
</evidence>
<accession>A0AA36MXV1</accession>
<proteinExistence type="predicted"/>
<dbReference type="Proteomes" id="UP001178507">
    <property type="component" value="Unassembled WGS sequence"/>
</dbReference>
<reference evidence="2" key="1">
    <citation type="submission" date="2023-08" db="EMBL/GenBank/DDBJ databases">
        <authorList>
            <person name="Chen Y."/>
            <person name="Shah S."/>
            <person name="Dougan E. K."/>
            <person name="Thang M."/>
            <person name="Chan C."/>
        </authorList>
    </citation>
    <scope>NUCLEOTIDE SEQUENCE</scope>
</reference>
<feature type="region of interest" description="Disordered" evidence="1">
    <location>
        <begin position="114"/>
        <end position="138"/>
    </location>
</feature>
<dbReference type="AlphaFoldDB" id="A0AA36MXV1"/>
<comment type="caution">
    <text evidence="2">The sequence shown here is derived from an EMBL/GenBank/DDBJ whole genome shotgun (WGS) entry which is preliminary data.</text>
</comment>
<evidence type="ECO:0000313" key="2">
    <source>
        <dbReference type="EMBL" id="CAJ1382698.1"/>
    </source>
</evidence>
<dbReference type="EMBL" id="CAUJNA010000935">
    <property type="protein sequence ID" value="CAJ1382698.1"/>
    <property type="molecule type" value="Genomic_DNA"/>
</dbReference>
<evidence type="ECO:0000256" key="1">
    <source>
        <dbReference type="SAM" id="MobiDB-lite"/>
    </source>
</evidence>